<dbReference type="AlphaFoldDB" id="A0A0N4Y934"/>
<keyword evidence="2" id="KW-1185">Reference proteome</keyword>
<dbReference type="WBParaSite" id="NBR_0001279001-mRNA-1">
    <property type="protein sequence ID" value="NBR_0001279001-mRNA-1"/>
    <property type="gene ID" value="NBR_0001279001"/>
</dbReference>
<dbReference type="InterPro" id="IPR029063">
    <property type="entry name" value="SAM-dependent_MTases_sf"/>
</dbReference>
<dbReference type="SUPFAM" id="SSF53335">
    <property type="entry name" value="S-adenosyl-L-methionine-dependent methyltransferases"/>
    <property type="match status" value="1"/>
</dbReference>
<accession>A0A0N4Y934</accession>
<dbReference type="InterPro" id="IPR004951">
    <property type="entry name" value="DUF268_CAE_spp"/>
</dbReference>
<evidence type="ECO:0000313" key="2">
    <source>
        <dbReference type="Proteomes" id="UP000271162"/>
    </source>
</evidence>
<dbReference type="Pfam" id="PF03269">
    <property type="entry name" value="DUF268"/>
    <property type="match status" value="2"/>
</dbReference>
<gene>
    <name evidence="1" type="ORF">NBR_LOCUS12791</name>
</gene>
<reference evidence="3" key="1">
    <citation type="submission" date="2017-02" db="UniProtKB">
        <authorList>
            <consortium name="WormBaseParasite"/>
        </authorList>
    </citation>
    <scope>IDENTIFICATION</scope>
</reference>
<sequence length="201" mass="23051">MYFNSKQSNGSSLIWDKIQQWMTMPREQYVDYGVEGLSVFHALRDYPVNNMSGLVIGSQTPWVEVLALKSGARENIEISERENFSNIDSFDFVISFSSLEHSGLGRYGDKLDPIGDLREVLKTLCVLKKGGIFIFATHRGQDGLAWNAHRTYGRIRLAMIMAGFEWLDTYRGFSPYPLQPTRDELELENSQVQDLFVLRKL</sequence>
<dbReference type="EMBL" id="UYSL01020860">
    <property type="protein sequence ID" value="VDL76380.1"/>
    <property type="molecule type" value="Genomic_DNA"/>
</dbReference>
<proteinExistence type="predicted"/>
<organism evidence="3">
    <name type="scientific">Nippostrongylus brasiliensis</name>
    <name type="common">Rat hookworm</name>
    <dbReference type="NCBI Taxonomy" id="27835"/>
    <lineage>
        <taxon>Eukaryota</taxon>
        <taxon>Metazoa</taxon>
        <taxon>Ecdysozoa</taxon>
        <taxon>Nematoda</taxon>
        <taxon>Chromadorea</taxon>
        <taxon>Rhabditida</taxon>
        <taxon>Rhabditina</taxon>
        <taxon>Rhabditomorpha</taxon>
        <taxon>Strongyloidea</taxon>
        <taxon>Heligmosomidae</taxon>
        <taxon>Nippostrongylus</taxon>
    </lineage>
</organism>
<name>A0A0N4Y934_NIPBR</name>
<protein>
    <submittedName>
        <fullName evidence="3">Methyltransf_11 domain-containing protein</fullName>
    </submittedName>
</protein>
<reference evidence="1 2" key="2">
    <citation type="submission" date="2018-11" db="EMBL/GenBank/DDBJ databases">
        <authorList>
            <consortium name="Pathogen Informatics"/>
        </authorList>
    </citation>
    <scope>NUCLEOTIDE SEQUENCE [LARGE SCALE GENOMIC DNA]</scope>
</reference>
<dbReference type="Proteomes" id="UP000271162">
    <property type="component" value="Unassembled WGS sequence"/>
</dbReference>
<dbReference type="Gene3D" id="3.40.50.150">
    <property type="entry name" value="Vaccinia Virus protein VP39"/>
    <property type="match status" value="1"/>
</dbReference>
<evidence type="ECO:0000313" key="3">
    <source>
        <dbReference type="WBParaSite" id="NBR_0001279001-mRNA-1"/>
    </source>
</evidence>
<evidence type="ECO:0000313" key="1">
    <source>
        <dbReference type="EMBL" id="VDL76380.1"/>
    </source>
</evidence>